<dbReference type="PANTHER" id="PTHR37466">
    <property type="entry name" value="SLR1628 PROTEIN"/>
    <property type="match status" value="1"/>
</dbReference>
<name>A0A2Z4XXD4_9GAMM</name>
<accession>A0A2Z4XXD4</accession>
<dbReference type="Proteomes" id="UP000251120">
    <property type="component" value="Chromosome"/>
</dbReference>
<reference evidence="1 3" key="1">
    <citation type="submission" date="2017-06" db="EMBL/GenBank/DDBJ databases">
        <title>Complete genome of Francisella adeliensis.</title>
        <authorList>
            <person name="Vallesi A."/>
            <person name="Sjodin A."/>
        </authorList>
    </citation>
    <scope>NUCLEOTIDE SEQUENCE [LARGE SCALE GENOMIC DNA]</scope>
    <source>
        <strain evidence="1 3">FDC440</strain>
    </source>
</reference>
<proteinExistence type="predicted"/>
<dbReference type="OrthoDB" id="9792525at2"/>
<sequence length="121" mass="13501">MNNQKNVLGSKLQACCFEPMTGYYRDGFCKTETADFGLHTVCVILTQEFLDYTATKGNDLSTPNRAFGFPGLKPGDKWCLCALRWLEAYKQGVAPKVILEATNELTLEVISIETLEKMAHS</sequence>
<dbReference type="RefSeq" id="WP_112869730.1">
    <property type="nucleotide sequence ID" value="NZ_CP021781.1"/>
</dbReference>
<dbReference type="Pfam" id="PF09996">
    <property type="entry name" value="DUF2237"/>
    <property type="match status" value="1"/>
</dbReference>
<evidence type="ECO:0000313" key="2">
    <source>
        <dbReference type="EMBL" id="QIW11788.1"/>
    </source>
</evidence>
<dbReference type="Proteomes" id="UP000681131">
    <property type="component" value="Chromosome"/>
</dbReference>
<dbReference type="Gene3D" id="3.30.56.110">
    <property type="entry name" value="Protein of unknown function DUF2237"/>
    <property type="match status" value="1"/>
</dbReference>
<dbReference type="KEGG" id="fad:CDH04_03640"/>
<gene>
    <name evidence="1" type="ORF">CDH04_03640</name>
    <name evidence="2" type="ORF">FZC43_03640</name>
</gene>
<dbReference type="InterPro" id="IPR018714">
    <property type="entry name" value="DUF2237"/>
</dbReference>
<evidence type="ECO:0000313" key="1">
    <source>
        <dbReference type="EMBL" id="AXA33557.1"/>
    </source>
</evidence>
<dbReference type="EMBL" id="CP043424">
    <property type="protein sequence ID" value="QIW11788.1"/>
    <property type="molecule type" value="Genomic_DNA"/>
</dbReference>
<protein>
    <submittedName>
        <fullName evidence="2">DUF2237 domain-containing protein</fullName>
    </submittedName>
</protein>
<dbReference type="AlphaFoldDB" id="A0A2Z4XXD4"/>
<keyword evidence="4" id="KW-1185">Reference proteome</keyword>
<evidence type="ECO:0000313" key="3">
    <source>
        <dbReference type="Proteomes" id="UP000251120"/>
    </source>
</evidence>
<reference evidence="2 4" key="2">
    <citation type="submission" date="2019-08" db="EMBL/GenBank/DDBJ databases">
        <title>Complete genome sequences of Francisella adeliensis (FSC1325 and FSC1326).</title>
        <authorList>
            <person name="Ohrman C."/>
            <person name="Uneklint I."/>
            <person name="Vallesi A."/>
            <person name="Karlsson L."/>
            <person name="Sjodin A."/>
        </authorList>
    </citation>
    <scope>NUCLEOTIDE SEQUENCE [LARGE SCALE GENOMIC DNA]</scope>
    <source>
        <strain evidence="2 4">FSC1325</strain>
    </source>
</reference>
<dbReference type="PANTHER" id="PTHR37466:SF1">
    <property type="entry name" value="SLR1628 PROTEIN"/>
    <property type="match status" value="1"/>
</dbReference>
<dbReference type="EMBL" id="CP021781">
    <property type="protein sequence ID" value="AXA33557.1"/>
    <property type="molecule type" value="Genomic_DNA"/>
</dbReference>
<organism evidence="1 3">
    <name type="scientific">Francisella adeliensis</name>
    <dbReference type="NCBI Taxonomy" id="2007306"/>
    <lineage>
        <taxon>Bacteria</taxon>
        <taxon>Pseudomonadati</taxon>
        <taxon>Pseudomonadota</taxon>
        <taxon>Gammaproteobacteria</taxon>
        <taxon>Thiotrichales</taxon>
        <taxon>Francisellaceae</taxon>
        <taxon>Francisella</taxon>
    </lineage>
</organism>
<evidence type="ECO:0000313" key="4">
    <source>
        <dbReference type="Proteomes" id="UP000681131"/>
    </source>
</evidence>